<dbReference type="AlphaFoldDB" id="A0A1B0BF16"/>
<evidence type="ECO:0008006" key="3">
    <source>
        <dbReference type="Google" id="ProtNLM"/>
    </source>
</evidence>
<name>A0A1B0BF16_9MUSC</name>
<dbReference type="VEuPathDB" id="VectorBase:GPPI027980"/>
<organism evidence="1 2">
    <name type="scientific">Glossina palpalis gambiensis</name>
    <dbReference type="NCBI Taxonomy" id="67801"/>
    <lineage>
        <taxon>Eukaryota</taxon>
        <taxon>Metazoa</taxon>
        <taxon>Ecdysozoa</taxon>
        <taxon>Arthropoda</taxon>
        <taxon>Hexapoda</taxon>
        <taxon>Insecta</taxon>
        <taxon>Pterygota</taxon>
        <taxon>Neoptera</taxon>
        <taxon>Endopterygota</taxon>
        <taxon>Diptera</taxon>
        <taxon>Brachycera</taxon>
        <taxon>Muscomorpha</taxon>
        <taxon>Hippoboscoidea</taxon>
        <taxon>Glossinidae</taxon>
        <taxon>Glossina</taxon>
    </lineage>
</organism>
<keyword evidence="2" id="KW-1185">Reference proteome</keyword>
<reference evidence="1" key="2">
    <citation type="submission" date="2020-05" db="UniProtKB">
        <authorList>
            <consortium name="EnsemblMetazoa"/>
        </authorList>
    </citation>
    <scope>IDENTIFICATION</scope>
    <source>
        <strain evidence="1">IAEA</strain>
    </source>
</reference>
<dbReference type="STRING" id="67801.A0A1B0BF16"/>
<evidence type="ECO:0000313" key="2">
    <source>
        <dbReference type="Proteomes" id="UP000092460"/>
    </source>
</evidence>
<dbReference type="EMBL" id="JXJN01013260">
    <property type="status" value="NOT_ANNOTATED_CDS"/>
    <property type="molecule type" value="Genomic_DNA"/>
</dbReference>
<evidence type="ECO:0000313" key="1">
    <source>
        <dbReference type="EnsemblMetazoa" id="GPPI027980-PA"/>
    </source>
</evidence>
<dbReference type="EnsemblMetazoa" id="GPPI027980-RA">
    <property type="protein sequence ID" value="GPPI027980-PA"/>
    <property type="gene ID" value="GPPI027980"/>
</dbReference>
<reference evidence="2" key="1">
    <citation type="submission" date="2015-01" db="EMBL/GenBank/DDBJ databases">
        <authorList>
            <person name="Aksoy S."/>
            <person name="Warren W."/>
            <person name="Wilson R.K."/>
        </authorList>
    </citation>
    <scope>NUCLEOTIDE SEQUENCE [LARGE SCALE GENOMIC DNA]</scope>
    <source>
        <strain evidence="2">IAEA</strain>
    </source>
</reference>
<sequence>WYFILLIQIILFSSAATFTYICSIQALRIRSYPVKQEKDFLNDTTDHFEQLVHTLYDAFDRMVMQSDFRDVCNGIQLANFSVNKIPKNKETTLAYDNLTVNFLFQLSKNSNEKRLQEVFKKQLRLSNYSVGGTDLYISGADSLIIMVLDIIRGYEDGEKALDKAKDFNPPPTTLSSIITRDKNNIREAGKYVTAY</sequence>
<proteinExistence type="predicted"/>
<protein>
    <recommendedName>
        <fullName evidence="3">SEA domain-containing protein</fullName>
    </recommendedName>
</protein>
<accession>A0A1B0BF16</accession>
<dbReference type="Proteomes" id="UP000092460">
    <property type="component" value="Unassembled WGS sequence"/>
</dbReference>